<dbReference type="InterPro" id="IPR001555">
    <property type="entry name" value="GART_AS"/>
</dbReference>
<feature type="binding site" evidence="8">
    <location>
        <begin position="110"/>
        <end position="113"/>
    </location>
    <ligand>
        <name>(6S)-5,6,7,8-tetrahydrofolate</name>
        <dbReference type="ChEBI" id="CHEBI:57453"/>
    </ligand>
</feature>
<dbReference type="NCBIfam" id="TIGR00460">
    <property type="entry name" value="fmt"/>
    <property type="match status" value="1"/>
</dbReference>
<sequence length="333" mass="36179">MRLAFMGTPDFAVPALRALHQAGHDIVTVYSQPPRPAGRGKKLRPSPVQVAAEELGIPVRTPQSLRRNTEEHAYFRNLKLDAAVVAAYGLILPVEMLDAPARGCLNIHASLLPRWRGAAPIQAAILAGDRESGVTIMQMDAGLDTGAMLLRDHVTLTDHTTATTLHDDLAAMGGRLIVDVLSRPPFPGTPQPDTGVTYVQRLSREDGRIDWARPAAEIDRQVRALTPWPGTFTTLDGQVIKIGAVSLEYSLSFNSSDTKKMVIRAVDHARAYNMPLVPGMVVDDRLCVTCGKDSLLRITRLQRPGRGMMDAADFLRGQAVAPGTRFGLEMPDA</sequence>
<dbReference type="CDD" id="cd08646">
    <property type="entry name" value="FMT_core_Met-tRNA-FMT_N"/>
    <property type="match status" value="1"/>
</dbReference>
<evidence type="ECO:0000256" key="4">
    <source>
        <dbReference type="ARBA" id="ARBA00016014"/>
    </source>
</evidence>
<comment type="function">
    <text evidence="1 8">Attaches a formyl group to the free amino group of methionyl-tRNA(fMet). The formyl group appears to play a dual role in the initiator identity of N-formylmethionyl-tRNA by promoting its recognition by IF2 and preventing the misappropriation of this tRNA by the elongation apparatus.</text>
</comment>
<evidence type="ECO:0000256" key="2">
    <source>
        <dbReference type="ARBA" id="ARBA00010699"/>
    </source>
</evidence>
<dbReference type="Proteomes" id="UP000315095">
    <property type="component" value="Unassembled WGS sequence"/>
</dbReference>
<proteinExistence type="inferred from homology"/>
<evidence type="ECO:0000256" key="5">
    <source>
        <dbReference type="ARBA" id="ARBA00022679"/>
    </source>
</evidence>
<comment type="caution">
    <text evidence="11">The sequence shown here is derived from an EMBL/GenBank/DDBJ whole genome shotgun (WGS) entry which is preliminary data.</text>
</comment>
<evidence type="ECO:0000256" key="8">
    <source>
        <dbReference type="HAMAP-Rule" id="MF_00182"/>
    </source>
</evidence>
<evidence type="ECO:0000256" key="3">
    <source>
        <dbReference type="ARBA" id="ARBA00012261"/>
    </source>
</evidence>
<keyword evidence="6 8" id="KW-0648">Protein biosynthesis</keyword>
<keyword evidence="12" id="KW-1185">Reference proteome</keyword>
<dbReference type="Gene3D" id="3.10.25.10">
    <property type="entry name" value="Formyl transferase, C-terminal domain"/>
    <property type="match status" value="1"/>
</dbReference>
<keyword evidence="5 8" id="KW-0808">Transferase</keyword>
<dbReference type="InterPro" id="IPR011034">
    <property type="entry name" value="Formyl_transferase-like_C_sf"/>
</dbReference>
<feature type="domain" description="Formyl transferase C-terminal" evidence="10">
    <location>
        <begin position="201"/>
        <end position="318"/>
    </location>
</feature>
<accession>A0A4P5NYN7</accession>
<evidence type="ECO:0000256" key="6">
    <source>
        <dbReference type="ARBA" id="ARBA00022917"/>
    </source>
</evidence>
<dbReference type="RefSeq" id="WP_141262185.1">
    <property type="nucleotide sequence ID" value="NZ_BDLU01000063.1"/>
</dbReference>
<dbReference type="AlphaFoldDB" id="A0A4P5NYN7"/>
<dbReference type="PANTHER" id="PTHR11138:SF5">
    <property type="entry name" value="METHIONYL-TRNA FORMYLTRANSFERASE, MITOCHONDRIAL"/>
    <property type="match status" value="1"/>
</dbReference>
<dbReference type="GO" id="GO:0004479">
    <property type="term" value="F:methionyl-tRNA formyltransferase activity"/>
    <property type="evidence" value="ECO:0007669"/>
    <property type="project" value="UniProtKB-UniRule"/>
</dbReference>
<feature type="domain" description="Formyl transferase N-terminal" evidence="9">
    <location>
        <begin position="1"/>
        <end position="181"/>
    </location>
</feature>
<dbReference type="InterPro" id="IPR041711">
    <property type="entry name" value="Met-tRNA-FMT_N"/>
</dbReference>
<name>A0A4P5NYN7_9PROT</name>
<dbReference type="Pfam" id="PF02911">
    <property type="entry name" value="Formyl_trans_C"/>
    <property type="match status" value="1"/>
</dbReference>
<protein>
    <recommendedName>
        <fullName evidence="4 8">Methionyl-tRNA formyltransferase</fullName>
        <ecNumber evidence="3 8">2.1.2.9</ecNumber>
    </recommendedName>
</protein>
<dbReference type="InterPro" id="IPR005794">
    <property type="entry name" value="Fmt"/>
</dbReference>
<comment type="catalytic activity">
    <reaction evidence="7 8">
        <text>L-methionyl-tRNA(fMet) + (6R)-10-formyltetrahydrofolate = N-formyl-L-methionyl-tRNA(fMet) + (6S)-5,6,7,8-tetrahydrofolate + H(+)</text>
        <dbReference type="Rhea" id="RHEA:24380"/>
        <dbReference type="Rhea" id="RHEA-COMP:9952"/>
        <dbReference type="Rhea" id="RHEA-COMP:9953"/>
        <dbReference type="ChEBI" id="CHEBI:15378"/>
        <dbReference type="ChEBI" id="CHEBI:57453"/>
        <dbReference type="ChEBI" id="CHEBI:78530"/>
        <dbReference type="ChEBI" id="CHEBI:78844"/>
        <dbReference type="ChEBI" id="CHEBI:195366"/>
        <dbReference type="EC" id="2.1.2.9"/>
    </reaction>
</comment>
<dbReference type="InterPro" id="IPR036477">
    <property type="entry name" value="Formyl_transf_N_sf"/>
</dbReference>
<dbReference type="Pfam" id="PF00551">
    <property type="entry name" value="Formyl_trans_N"/>
    <property type="match status" value="1"/>
</dbReference>
<dbReference type="SUPFAM" id="SSF53328">
    <property type="entry name" value="Formyltransferase"/>
    <property type="match status" value="1"/>
</dbReference>
<evidence type="ECO:0000256" key="1">
    <source>
        <dbReference type="ARBA" id="ARBA00002606"/>
    </source>
</evidence>
<dbReference type="SUPFAM" id="SSF50486">
    <property type="entry name" value="FMT C-terminal domain-like"/>
    <property type="match status" value="1"/>
</dbReference>
<dbReference type="EC" id="2.1.2.9" evidence="3 8"/>
<reference evidence="12" key="1">
    <citation type="submission" date="2017-01" db="EMBL/GenBank/DDBJ databases">
        <title>Komagataeibacter sp. MSKU9 whole genome sequencing project.</title>
        <authorList>
            <person name="Matsutani M."/>
            <person name="Naloka K."/>
            <person name="Theeragool G."/>
            <person name="Yakushi T."/>
            <person name="Matsushita K."/>
        </authorList>
    </citation>
    <scope>NUCLEOTIDE SEQUENCE [LARGE SCALE GENOMIC DNA]</scope>
    <source>
        <strain evidence="12">MSKU9</strain>
    </source>
</reference>
<evidence type="ECO:0000313" key="11">
    <source>
        <dbReference type="EMBL" id="GCE84825.1"/>
    </source>
</evidence>
<dbReference type="InterPro" id="IPR044135">
    <property type="entry name" value="Met-tRNA-FMT_C"/>
</dbReference>
<dbReference type="InterPro" id="IPR037022">
    <property type="entry name" value="Formyl_trans_C_sf"/>
</dbReference>
<dbReference type="Gene3D" id="3.40.50.170">
    <property type="entry name" value="Formyl transferase, N-terminal domain"/>
    <property type="match status" value="1"/>
</dbReference>
<dbReference type="PROSITE" id="PS00373">
    <property type="entry name" value="GART"/>
    <property type="match status" value="1"/>
</dbReference>
<organism evidence="11 12">
    <name type="scientific">Komagataeibacter diospyri</name>
    <dbReference type="NCBI Taxonomy" id="1932662"/>
    <lineage>
        <taxon>Bacteria</taxon>
        <taxon>Pseudomonadati</taxon>
        <taxon>Pseudomonadota</taxon>
        <taxon>Alphaproteobacteria</taxon>
        <taxon>Acetobacterales</taxon>
        <taxon>Acetobacteraceae</taxon>
        <taxon>Komagataeibacter</taxon>
    </lineage>
</organism>
<dbReference type="PANTHER" id="PTHR11138">
    <property type="entry name" value="METHIONYL-TRNA FORMYLTRANSFERASE"/>
    <property type="match status" value="1"/>
</dbReference>
<dbReference type="CDD" id="cd08704">
    <property type="entry name" value="Met_tRNA_FMT_C"/>
    <property type="match status" value="1"/>
</dbReference>
<evidence type="ECO:0000259" key="9">
    <source>
        <dbReference type="Pfam" id="PF00551"/>
    </source>
</evidence>
<comment type="similarity">
    <text evidence="2 8">Belongs to the Fmt family.</text>
</comment>
<evidence type="ECO:0000313" key="12">
    <source>
        <dbReference type="Proteomes" id="UP000315095"/>
    </source>
</evidence>
<gene>
    <name evidence="8 11" type="primary">fmt</name>
    <name evidence="11" type="ORF">MSKU9_2966</name>
</gene>
<dbReference type="InterPro" id="IPR005793">
    <property type="entry name" value="Formyl_trans_C"/>
</dbReference>
<evidence type="ECO:0000256" key="7">
    <source>
        <dbReference type="ARBA" id="ARBA00048558"/>
    </source>
</evidence>
<dbReference type="GO" id="GO:0005829">
    <property type="term" value="C:cytosol"/>
    <property type="evidence" value="ECO:0007669"/>
    <property type="project" value="TreeGrafter"/>
</dbReference>
<dbReference type="OrthoDB" id="9802815at2"/>
<evidence type="ECO:0000259" key="10">
    <source>
        <dbReference type="Pfam" id="PF02911"/>
    </source>
</evidence>
<dbReference type="HAMAP" id="MF_00182">
    <property type="entry name" value="Formyl_trans"/>
    <property type="match status" value="1"/>
</dbReference>
<dbReference type="InterPro" id="IPR002376">
    <property type="entry name" value="Formyl_transf_N"/>
</dbReference>
<dbReference type="EMBL" id="BDLU01000063">
    <property type="protein sequence ID" value="GCE84825.1"/>
    <property type="molecule type" value="Genomic_DNA"/>
</dbReference>